<protein>
    <submittedName>
        <fullName evidence="2">DUF4012 domain-containing protein</fullName>
    </submittedName>
</protein>
<keyword evidence="1" id="KW-1133">Transmembrane helix</keyword>
<keyword evidence="1" id="KW-0812">Transmembrane</keyword>
<accession>A0A4R8UC79</accession>
<dbReference type="OrthoDB" id="3203519at2"/>
<dbReference type="AlphaFoldDB" id="A0A4R8UC79"/>
<dbReference type="Pfam" id="PF13196">
    <property type="entry name" value="DUF4012"/>
    <property type="match status" value="1"/>
</dbReference>
<sequence length="593" mass="62299">MGKRAQETKRPLVRSFRLWVPVGLGVVLLALGGIAFKVSSDVLEAKAQLEAAIPLASTVQKQLMAGDTKAASRTAGELEQRTAQAHAASSGRLWRGLEWVPVAGPNLEAVRVASTVVNDLAVNAIVPASSLSVDQLKPVDGRINLEALASMAGTVEEARASVDRSAAQLKKLDRKPLLGPVDSGIARLDASLAKMGGLLEGVDNAVRLLPQALGANGPKNYLTLFQNNAESRGTGGNPAAVVMLTADHGKIDITQQSSSTDFVNGKPEPIIPLDPATEALYGDKIGRYIQDITLTPDFPYTAELAKAFWAKTFDSRVDGVVSFDPVALSYLLKATGPVTLPTGDTLTDANAVSLLLNEVYGRYTDPRDQDAFFAAAAGSIFGAVTSGTGDTAALLTQLSRATDEGRLMYWSGDEAQREILADSRLSGTLPVDNAKITVVGAYINDNTSSKMDYYLDVVNDVASTQCQPGAPTFTGSVTLTSTVDPAKASSLPGYITGNIFRPGDISTDVVVYGPVGATIDRVTVNGKKVKPSYSGQHLGRPAVKVRVFNVPGAVRKIGYSMTGAAGTYGPLEVRGTPMVRPTPVTLSTPGCKK</sequence>
<keyword evidence="3" id="KW-1185">Reference proteome</keyword>
<organism evidence="2 3">
    <name type="scientific">Cryobacterium tagatosivorans</name>
    <dbReference type="NCBI Taxonomy" id="1259199"/>
    <lineage>
        <taxon>Bacteria</taxon>
        <taxon>Bacillati</taxon>
        <taxon>Actinomycetota</taxon>
        <taxon>Actinomycetes</taxon>
        <taxon>Micrococcales</taxon>
        <taxon>Microbacteriaceae</taxon>
        <taxon>Cryobacterium</taxon>
    </lineage>
</organism>
<gene>
    <name evidence="2" type="ORF">E3O23_14405</name>
</gene>
<evidence type="ECO:0000256" key="1">
    <source>
        <dbReference type="SAM" id="Phobius"/>
    </source>
</evidence>
<evidence type="ECO:0000313" key="2">
    <source>
        <dbReference type="EMBL" id="TFB47797.1"/>
    </source>
</evidence>
<evidence type="ECO:0000313" key="3">
    <source>
        <dbReference type="Proteomes" id="UP000297866"/>
    </source>
</evidence>
<name>A0A4R8UC79_9MICO</name>
<keyword evidence="1" id="KW-0472">Membrane</keyword>
<reference evidence="2 3" key="1">
    <citation type="submission" date="2019-03" db="EMBL/GenBank/DDBJ databases">
        <title>Genomics of glacier-inhabiting Cryobacterium strains.</title>
        <authorList>
            <person name="Liu Q."/>
            <person name="Xin Y.-H."/>
        </authorList>
    </citation>
    <scope>NUCLEOTIDE SEQUENCE [LARGE SCALE GENOMIC DNA]</scope>
    <source>
        <strain evidence="2 3">Sr47</strain>
    </source>
</reference>
<dbReference type="EMBL" id="SOEZ01000070">
    <property type="protein sequence ID" value="TFB47797.1"/>
    <property type="molecule type" value="Genomic_DNA"/>
</dbReference>
<feature type="transmembrane region" description="Helical" evidence="1">
    <location>
        <begin position="16"/>
        <end position="36"/>
    </location>
</feature>
<comment type="caution">
    <text evidence="2">The sequence shown here is derived from an EMBL/GenBank/DDBJ whole genome shotgun (WGS) entry which is preliminary data.</text>
</comment>
<proteinExistence type="predicted"/>
<dbReference type="Proteomes" id="UP000297866">
    <property type="component" value="Unassembled WGS sequence"/>
</dbReference>
<dbReference type="InterPro" id="IPR025101">
    <property type="entry name" value="DUF4012"/>
</dbReference>